<proteinExistence type="inferred from homology"/>
<accession>A0ABM1M8N7</accession>
<dbReference type="PANTHER" id="PTHR17602">
    <property type="entry name" value="RIBOSOME BIOGENESIS REGULATORY PROTEIN"/>
    <property type="match status" value="1"/>
</dbReference>
<organism evidence="7 8">
    <name type="scientific">Nicrophorus vespilloides</name>
    <name type="common">Boreal carrion beetle</name>
    <dbReference type="NCBI Taxonomy" id="110193"/>
    <lineage>
        <taxon>Eukaryota</taxon>
        <taxon>Metazoa</taxon>
        <taxon>Ecdysozoa</taxon>
        <taxon>Arthropoda</taxon>
        <taxon>Hexapoda</taxon>
        <taxon>Insecta</taxon>
        <taxon>Pterygota</taxon>
        <taxon>Neoptera</taxon>
        <taxon>Endopterygota</taxon>
        <taxon>Coleoptera</taxon>
        <taxon>Polyphaga</taxon>
        <taxon>Staphyliniformia</taxon>
        <taxon>Silphidae</taxon>
        <taxon>Nicrophorinae</taxon>
        <taxon>Nicrophorus</taxon>
    </lineage>
</organism>
<evidence type="ECO:0000313" key="9">
    <source>
        <dbReference type="RefSeq" id="XP_017770938.1"/>
    </source>
</evidence>
<evidence type="ECO:0000256" key="6">
    <source>
        <dbReference type="SAM" id="MobiDB-lite"/>
    </source>
</evidence>
<evidence type="ECO:0000313" key="7">
    <source>
        <dbReference type="Proteomes" id="UP000695000"/>
    </source>
</evidence>
<name>A0ABM1M8N7_NICVS</name>
<dbReference type="GeneID" id="108558519"/>
<dbReference type="PANTHER" id="PTHR17602:SF4">
    <property type="entry name" value="RIBOSOME BIOGENESIS REGULATORY PROTEIN HOMOLOG"/>
    <property type="match status" value="1"/>
</dbReference>
<dbReference type="Pfam" id="PF04939">
    <property type="entry name" value="RRS1"/>
    <property type="match status" value="1"/>
</dbReference>
<evidence type="ECO:0000256" key="5">
    <source>
        <dbReference type="RuleBase" id="RU364132"/>
    </source>
</evidence>
<feature type="compositionally biased region" description="Basic residues" evidence="6">
    <location>
        <begin position="328"/>
        <end position="339"/>
    </location>
</feature>
<comment type="function">
    <text evidence="5">Involved in ribosomal large subunit assembly.</text>
</comment>
<protein>
    <recommendedName>
        <fullName evidence="5">Ribosome biogenesis regulatory protein</fullName>
    </recommendedName>
</protein>
<dbReference type="Proteomes" id="UP000695000">
    <property type="component" value="Unplaced"/>
</dbReference>
<feature type="region of interest" description="Disordered" evidence="6">
    <location>
        <begin position="231"/>
        <end position="263"/>
    </location>
</feature>
<keyword evidence="4 5" id="KW-0539">Nucleus</keyword>
<evidence type="ECO:0000256" key="3">
    <source>
        <dbReference type="ARBA" id="ARBA00022517"/>
    </source>
</evidence>
<feature type="compositionally biased region" description="Basic residues" evidence="6">
    <location>
        <begin position="307"/>
        <end position="319"/>
    </location>
</feature>
<evidence type="ECO:0000256" key="2">
    <source>
        <dbReference type="ARBA" id="ARBA00010077"/>
    </source>
</evidence>
<reference evidence="8 9" key="1">
    <citation type="submission" date="2025-05" db="UniProtKB">
        <authorList>
            <consortium name="RefSeq"/>
        </authorList>
    </citation>
    <scope>IDENTIFICATION</scope>
    <source>
        <tissue evidence="8 9">Whole Larva</tissue>
    </source>
</reference>
<keyword evidence="7" id="KW-1185">Reference proteome</keyword>
<evidence type="ECO:0000256" key="1">
    <source>
        <dbReference type="ARBA" id="ARBA00004123"/>
    </source>
</evidence>
<comment type="subcellular location">
    <subcellularLocation>
        <location evidence="1 5">Nucleus</location>
    </subcellularLocation>
</comment>
<keyword evidence="3 5" id="KW-0690">Ribosome biogenesis</keyword>
<dbReference type="RefSeq" id="XP_017770937.1">
    <property type="nucleotide sequence ID" value="XM_017915448.1"/>
</dbReference>
<feature type="compositionally biased region" description="Basic and acidic residues" evidence="6">
    <location>
        <begin position="295"/>
        <end position="306"/>
    </location>
</feature>
<sequence length="350" mass="39389">MDVVAEILERTAKDAEKFKPIHVKKHLELEYDVGSLLAVDINDLDAKLINKEKNDYIKNLTRDNIQLLINQIWQLPTERVDDAVVVKLPNAKTLLPRSLPVPKEKTLTKWESFAKEKGIRKSNKAKVHWDEELKEWIPEYGYKRAAAEREKDWVIEVPGNADPYEDQFAKKKQAKVERVAKNEFQRLRNIAKAKNIKIPKMGVVNPDMANSKDLVTAITVAKSSTASVGKFQSSLPKEKEARGVADITPGAKRKRKMPVVPSMQERSENLAIIDSVLNKKPKLDVTKALSKHLYKEQEMLHEEPSSKKPRAGKRGKKKGGNPVAAPKGGKKPKSGKGVHKASGNVGRKRR</sequence>
<evidence type="ECO:0000256" key="4">
    <source>
        <dbReference type="ARBA" id="ARBA00023242"/>
    </source>
</evidence>
<dbReference type="InterPro" id="IPR007023">
    <property type="entry name" value="Ribosom_reg"/>
</dbReference>
<evidence type="ECO:0000313" key="8">
    <source>
        <dbReference type="RefSeq" id="XP_017770937.1"/>
    </source>
</evidence>
<gene>
    <name evidence="8 9" type="primary">LOC108558519</name>
</gene>
<dbReference type="RefSeq" id="XP_017770938.1">
    <property type="nucleotide sequence ID" value="XM_017915449.1"/>
</dbReference>
<comment type="similarity">
    <text evidence="2 5">Belongs to the RRS1 family.</text>
</comment>
<feature type="region of interest" description="Disordered" evidence="6">
    <location>
        <begin position="295"/>
        <end position="350"/>
    </location>
</feature>